<feature type="compositionally biased region" description="Basic and acidic residues" evidence="1">
    <location>
        <begin position="312"/>
        <end position="321"/>
    </location>
</feature>
<protein>
    <submittedName>
        <fullName evidence="3">Related to SRP40-suppressor of mutant AC40 of RNA polymerase I and III</fullName>
    </submittedName>
</protein>
<dbReference type="Proteomes" id="UP000178129">
    <property type="component" value="Unassembled WGS sequence"/>
</dbReference>
<dbReference type="SUPFAM" id="SSF63748">
    <property type="entry name" value="Tudor/PWWP/MBT"/>
    <property type="match status" value="1"/>
</dbReference>
<dbReference type="InParanoid" id="A0A1E1KD01"/>
<feature type="region of interest" description="Disordered" evidence="1">
    <location>
        <begin position="1"/>
        <end position="148"/>
    </location>
</feature>
<accession>A0A1E1KD01</accession>
<dbReference type="Pfam" id="PF00855">
    <property type="entry name" value="PWWP"/>
    <property type="match status" value="1"/>
</dbReference>
<dbReference type="PROSITE" id="PS50812">
    <property type="entry name" value="PWWP"/>
    <property type="match status" value="1"/>
</dbReference>
<feature type="compositionally biased region" description="Basic and acidic residues" evidence="1">
    <location>
        <begin position="414"/>
        <end position="423"/>
    </location>
</feature>
<feature type="compositionally biased region" description="Basic and acidic residues" evidence="1">
    <location>
        <begin position="583"/>
        <end position="595"/>
    </location>
</feature>
<organism evidence="3 4">
    <name type="scientific">Rhynchosporium graminicola</name>
    <dbReference type="NCBI Taxonomy" id="2792576"/>
    <lineage>
        <taxon>Eukaryota</taxon>
        <taxon>Fungi</taxon>
        <taxon>Dikarya</taxon>
        <taxon>Ascomycota</taxon>
        <taxon>Pezizomycotina</taxon>
        <taxon>Leotiomycetes</taxon>
        <taxon>Helotiales</taxon>
        <taxon>Ploettnerulaceae</taxon>
        <taxon>Rhynchosporium</taxon>
    </lineage>
</organism>
<evidence type="ECO:0000313" key="4">
    <source>
        <dbReference type="Proteomes" id="UP000178129"/>
    </source>
</evidence>
<dbReference type="Gene3D" id="2.30.30.140">
    <property type="match status" value="1"/>
</dbReference>
<feature type="domain" description="PWWP" evidence="2">
    <location>
        <begin position="158"/>
        <end position="241"/>
    </location>
</feature>
<feature type="compositionally biased region" description="Basic and acidic residues" evidence="1">
    <location>
        <begin position="556"/>
        <end position="572"/>
    </location>
</feature>
<feature type="region of interest" description="Disordered" evidence="1">
    <location>
        <begin position="555"/>
        <end position="616"/>
    </location>
</feature>
<feature type="compositionally biased region" description="Basic and acidic residues" evidence="1">
    <location>
        <begin position="19"/>
        <end position="41"/>
    </location>
</feature>
<feature type="region of interest" description="Disordered" evidence="1">
    <location>
        <begin position="297"/>
        <end position="423"/>
    </location>
</feature>
<dbReference type="EMBL" id="FJUW01000009">
    <property type="protein sequence ID" value="CZS94604.1"/>
    <property type="molecule type" value="Genomic_DNA"/>
</dbReference>
<dbReference type="InterPro" id="IPR000313">
    <property type="entry name" value="PWWP_dom"/>
</dbReference>
<gene>
    <name evidence="3" type="ORF">RCO7_06649</name>
</gene>
<sequence length="616" mass="66567">MSDESSPAPAVNSAPIDTEQTRPEEVTATEVKEDVIVKEPEANGDAEISASAEVATDDAPAEIKEEGKPTDEQTGSEDVAEDKPAITTQEDVEMKDDTRTENAGPKAAGSSEVLVETPVSAAKAKGGKRKSTGVPEHKGKKLNKKSSVAKMTHTDAQPGDYFYVRLKGFPLWPAIVCDESMLPSTLIKSRPNSAARPDGTYREGYEDGGIKVKDRQFPVMYLHTNEFGWIPNYDLVDLNPEDVGTLQPKMRKDLAAARTLAAEQHDLDYFKDILAAFLEAREANIAAKEAAKAEKQAKKAAGKKDKKSATKAVEDDGHGDLEMADATADLESDGADPTNEPAKTNKRKAADDTPQGSESVKKARIKLNVKPSTNGTLTPKAPKTPKDATPKTAKPKKAKAAPKTAELPVVATPKEPELSAEEKRAKKEKEILFLRHKLQKGLLTRDQEPKETEMKQMSEFIAKLQLYADLEVSIIRATKINKVLKAILKLPHIPREEEFQFKTRSQELLDKWNKSLATDTPSAAASAIANGNAEAKTDTGSAQGSSTEATNGIKELLSEAKVNEKVDEKAEDNTVTEKAATPEAKDAPFETEKSLVEATGEPKVTVVEPAPVESSA</sequence>
<name>A0A1E1KD01_9HELO</name>
<reference evidence="4" key="1">
    <citation type="submission" date="2016-03" db="EMBL/GenBank/DDBJ databases">
        <authorList>
            <person name="Ploux O."/>
        </authorList>
    </citation>
    <scope>NUCLEOTIDE SEQUENCE [LARGE SCALE GENOMIC DNA]</scope>
    <source>
        <strain evidence="4">UK7</strain>
    </source>
</reference>
<proteinExistence type="predicted"/>
<evidence type="ECO:0000313" key="3">
    <source>
        <dbReference type="EMBL" id="CZS94604.1"/>
    </source>
</evidence>
<keyword evidence="4" id="KW-1185">Reference proteome</keyword>
<dbReference type="AlphaFoldDB" id="A0A1E1KD01"/>
<feature type="compositionally biased region" description="Basic and acidic residues" evidence="1">
    <location>
        <begin position="61"/>
        <end position="71"/>
    </location>
</feature>
<dbReference type="STRING" id="914237.A0A1E1KD01"/>
<dbReference type="SMART" id="SM00293">
    <property type="entry name" value="PWWP"/>
    <property type="match status" value="1"/>
</dbReference>
<evidence type="ECO:0000256" key="1">
    <source>
        <dbReference type="SAM" id="MobiDB-lite"/>
    </source>
</evidence>
<comment type="caution">
    <text evidence="3">The sequence shown here is derived from an EMBL/GenBank/DDBJ whole genome shotgun (WGS) entry which is preliminary data.</text>
</comment>
<evidence type="ECO:0000259" key="2">
    <source>
        <dbReference type="PROSITE" id="PS50812"/>
    </source>
</evidence>